<evidence type="ECO:0000313" key="3">
    <source>
        <dbReference type="Proteomes" id="UP000249248"/>
    </source>
</evidence>
<dbReference type="Gene3D" id="3.40.50.2000">
    <property type="entry name" value="Glycogen Phosphorylase B"/>
    <property type="match status" value="1"/>
</dbReference>
<dbReference type="SUPFAM" id="SSF53756">
    <property type="entry name" value="UDP-Glycosyltransferase/glycogen phosphorylase"/>
    <property type="match status" value="1"/>
</dbReference>
<protein>
    <recommendedName>
        <fullName evidence="1">Spore protein YkvP/CgeB glycosyl transferase-like domain-containing protein</fullName>
    </recommendedName>
</protein>
<gene>
    <name evidence="2" type="ORF">DNU06_02145</name>
</gene>
<proteinExistence type="predicted"/>
<reference evidence="2 3" key="1">
    <citation type="submission" date="2018-06" db="EMBL/GenBank/DDBJ databases">
        <title>The draft genome sequence of Crocinitomix sp. SM1701.</title>
        <authorList>
            <person name="Zhang X."/>
        </authorList>
    </citation>
    <scope>NUCLEOTIDE SEQUENCE [LARGE SCALE GENOMIC DNA]</scope>
    <source>
        <strain evidence="2 3">SM1701</strain>
    </source>
</reference>
<sequence length="363" mass="42026">MKIAFFTKYNDGYLNQLMEKKSAQLTDYSYDEIITLIEDDFYYMYGSYMHYFKSLGHEAILVVPNFQVLLDKWCLENKVALKSPIDICIQQIQQFEPDIVYLNSNFEYFSKIIPAIKPYTKAICAWISCPLPNDFTGKGIDHIFTLFQPHHQLFKEKGIESTLVSGHFDNRILSKVSGNKIHPLTFIGGIGGFHKKREEALIQLSEKTDLKIWGYGYKSNNKLKHFLKSAKRKFKLQKEFQGEAWGIDMYQILHQSSITFNYHGDIVDSNALNLRVFEATGAGSLLLTENYPQIKLFFEPGKEVVCYDSIEDAIQKIDYYHKHPKEAEAIAKAGQKRTLENYNNKDMVLSMIPIFEKLIANEK</sequence>
<dbReference type="InterPro" id="IPR055259">
    <property type="entry name" value="YkvP/CgeB_Glyco_trans-like"/>
</dbReference>
<dbReference type="Pfam" id="PF13524">
    <property type="entry name" value="Glyco_trans_1_2"/>
    <property type="match status" value="1"/>
</dbReference>
<organism evidence="2 3">
    <name type="scientific">Putridiphycobacter roseus</name>
    <dbReference type="NCBI Taxonomy" id="2219161"/>
    <lineage>
        <taxon>Bacteria</taxon>
        <taxon>Pseudomonadati</taxon>
        <taxon>Bacteroidota</taxon>
        <taxon>Flavobacteriia</taxon>
        <taxon>Flavobacteriales</taxon>
        <taxon>Crocinitomicaceae</taxon>
        <taxon>Putridiphycobacter</taxon>
    </lineage>
</organism>
<accession>A0A2W1NSM6</accession>
<dbReference type="Proteomes" id="UP000249248">
    <property type="component" value="Unassembled WGS sequence"/>
</dbReference>
<dbReference type="EMBL" id="QKSB01000001">
    <property type="protein sequence ID" value="PZE18652.1"/>
    <property type="molecule type" value="Genomic_DNA"/>
</dbReference>
<dbReference type="RefSeq" id="WP_111061553.1">
    <property type="nucleotide sequence ID" value="NZ_JBHUCU010000007.1"/>
</dbReference>
<keyword evidence="3" id="KW-1185">Reference proteome</keyword>
<evidence type="ECO:0000259" key="1">
    <source>
        <dbReference type="Pfam" id="PF13524"/>
    </source>
</evidence>
<name>A0A2W1NSM6_9FLAO</name>
<comment type="caution">
    <text evidence="2">The sequence shown here is derived from an EMBL/GenBank/DDBJ whole genome shotgun (WGS) entry which is preliminary data.</text>
</comment>
<dbReference type="AlphaFoldDB" id="A0A2W1NSM6"/>
<feature type="domain" description="Spore protein YkvP/CgeB glycosyl transferase-like" evidence="1">
    <location>
        <begin position="199"/>
        <end position="346"/>
    </location>
</feature>
<dbReference type="OrthoDB" id="9813806at2"/>
<evidence type="ECO:0000313" key="2">
    <source>
        <dbReference type="EMBL" id="PZE18652.1"/>
    </source>
</evidence>